<evidence type="ECO:0000256" key="2">
    <source>
        <dbReference type="ARBA" id="ARBA00011738"/>
    </source>
</evidence>
<dbReference type="SUPFAM" id="SSF57667">
    <property type="entry name" value="beta-beta-alpha zinc fingers"/>
    <property type="match status" value="1"/>
</dbReference>
<evidence type="ECO:0000256" key="10">
    <source>
        <dbReference type="PROSITE-ProRule" id="PRU00027"/>
    </source>
</evidence>
<dbReference type="PROSITE" id="PS50808">
    <property type="entry name" value="ZF_BED"/>
    <property type="match status" value="1"/>
</dbReference>
<feature type="region of interest" description="Disordered" evidence="11">
    <location>
        <begin position="1"/>
        <end position="23"/>
    </location>
</feature>
<feature type="compositionally biased region" description="Basic and acidic residues" evidence="11">
    <location>
        <begin position="102"/>
        <end position="111"/>
    </location>
</feature>
<dbReference type="Pfam" id="PF05699">
    <property type="entry name" value="Dimer_Tnp_hAT"/>
    <property type="match status" value="1"/>
</dbReference>
<dbReference type="EMBL" id="OZ075137">
    <property type="protein sequence ID" value="CAL5008796.1"/>
    <property type="molecule type" value="Genomic_DNA"/>
</dbReference>
<evidence type="ECO:0000256" key="8">
    <source>
        <dbReference type="ARBA" id="ARBA00023163"/>
    </source>
</evidence>
<dbReference type="PANTHER" id="PTHR46481:SF10">
    <property type="entry name" value="ZINC FINGER BED DOMAIN-CONTAINING PROTEIN 39"/>
    <property type="match status" value="1"/>
</dbReference>
<keyword evidence="14" id="KW-1185">Reference proteome</keyword>
<comment type="subcellular location">
    <subcellularLocation>
        <location evidence="1">Nucleus</location>
    </subcellularLocation>
</comment>
<evidence type="ECO:0000259" key="12">
    <source>
        <dbReference type="PROSITE" id="PS50808"/>
    </source>
</evidence>
<name>A0ABC9BV35_9POAL</name>
<dbReference type="GO" id="GO:0008270">
    <property type="term" value="F:zinc ion binding"/>
    <property type="evidence" value="ECO:0007669"/>
    <property type="project" value="UniProtKB-KW"/>
</dbReference>
<keyword evidence="4 10" id="KW-0863">Zinc-finger</keyword>
<dbReference type="InterPro" id="IPR008906">
    <property type="entry name" value="HATC_C_dom"/>
</dbReference>
<feature type="compositionally biased region" description="Polar residues" evidence="11">
    <location>
        <begin position="1"/>
        <end position="14"/>
    </location>
</feature>
<keyword evidence="5" id="KW-0862">Zinc</keyword>
<evidence type="ECO:0000256" key="7">
    <source>
        <dbReference type="ARBA" id="ARBA00023125"/>
    </source>
</evidence>
<dbReference type="SMART" id="SM00614">
    <property type="entry name" value="ZnF_BED"/>
    <property type="match status" value="1"/>
</dbReference>
<comment type="subunit">
    <text evidence="2">Homodimer.</text>
</comment>
<evidence type="ECO:0000313" key="14">
    <source>
        <dbReference type="Proteomes" id="UP001497457"/>
    </source>
</evidence>
<keyword evidence="8" id="KW-0804">Transcription</keyword>
<evidence type="ECO:0000313" key="13">
    <source>
        <dbReference type="EMBL" id="CAL5008796.1"/>
    </source>
</evidence>
<dbReference type="GO" id="GO:0003677">
    <property type="term" value="F:DNA binding"/>
    <property type="evidence" value="ECO:0007669"/>
    <property type="project" value="UniProtKB-KW"/>
</dbReference>
<keyword evidence="9" id="KW-0539">Nucleus</keyword>
<evidence type="ECO:0000256" key="4">
    <source>
        <dbReference type="ARBA" id="ARBA00022771"/>
    </source>
</evidence>
<dbReference type="GO" id="GO:0009791">
    <property type="term" value="P:post-embryonic development"/>
    <property type="evidence" value="ECO:0007669"/>
    <property type="project" value="UniProtKB-ARBA"/>
</dbReference>
<keyword evidence="6" id="KW-0805">Transcription regulation</keyword>
<keyword evidence="7" id="KW-0238">DNA-binding</keyword>
<proteinExistence type="predicted"/>
<organism evidence="13 14">
    <name type="scientific">Urochloa decumbens</name>
    <dbReference type="NCBI Taxonomy" id="240449"/>
    <lineage>
        <taxon>Eukaryota</taxon>
        <taxon>Viridiplantae</taxon>
        <taxon>Streptophyta</taxon>
        <taxon>Embryophyta</taxon>
        <taxon>Tracheophyta</taxon>
        <taxon>Spermatophyta</taxon>
        <taxon>Magnoliopsida</taxon>
        <taxon>Liliopsida</taxon>
        <taxon>Poales</taxon>
        <taxon>Poaceae</taxon>
        <taxon>PACMAD clade</taxon>
        <taxon>Panicoideae</taxon>
        <taxon>Panicodae</taxon>
        <taxon>Paniceae</taxon>
        <taxon>Melinidinae</taxon>
        <taxon>Urochloa</taxon>
    </lineage>
</organism>
<evidence type="ECO:0000256" key="11">
    <source>
        <dbReference type="SAM" id="MobiDB-lite"/>
    </source>
</evidence>
<reference evidence="14" key="1">
    <citation type="submission" date="2024-06" db="EMBL/GenBank/DDBJ databases">
        <authorList>
            <person name="Ryan C."/>
        </authorList>
    </citation>
    <scope>NUCLEOTIDE SEQUENCE [LARGE SCALE GENOMIC DNA]</scope>
</reference>
<dbReference type="GO" id="GO:0005634">
    <property type="term" value="C:nucleus"/>
    <property type="evidence" value="ECO:0007669"/>
    <property type="project" value="UniProtKB-SubCell"/>
</dbReference>
<dbReference type="SUPFAM" id="SSF53098">
    <property type="entry name" value="Ribonuclease H-like"/>
    <property type="match status" value="1"/>
</dbReference>
<dbReference type="InterPro" id="IPR003656">
    <property type="entry name" value="Znf_BED"/>
</dbReference>
<dbReference type="PANTHER" id="PTHR46481">
    <property type="entry name" value="ZINC FINGER BED DOMAIN-CONTAINING PROTEIN 4"/>
    <property type="match status" value="1"/>
</dbReference>
<accession>A0ABC9BV35</accession>
<evidence type="ECO:0000256" key="1">
    <source>
        <dbReference type="ARBA" id="ARBA00004123"/>
    </source>
</evidence>
<feature type="domain" description="BED-type" evidence="12">
    <location>
        <begin position="23"/>
        <end position="70"/>
    </location>
</feature>
<dbReference type="InterPro" id="IPR012337">
    <property type="entry name" value="RNaseH-like_sf"/>
</dbReference>
<dbReference type="Pfam" id="PF14372">
    <property type="entry name" value="hAT-like_RNase-H"/>
    <property type="match status" value="1"/>
</dbReference>
<evidence type="ECO:0000256" key="9">
    <source>
        <dbReference type="ARBA" id="ARBA00023242"/>
    </source>
</evidence>
<feature type="region of interest" description="Disordered" evidence="11">
    <location>
        <begin position="84"/>
        <end position="111"/>
    </location>
</feature>
<dbReference type="InterPro" id="IPR025525">
    <property type="entry name" value="hAT-like_transposase_RNase-H"/>
</dbReference>
<evidence type="ECO:0000256" key="3">
    <source>
        <dbReference type="ARBA" id="ARBA00022723"/>
    </source>
</evidence>
<protein>
    <recommendedName>
        <fullName evidence="12">BED-type domain-containing protein</fullName>
    </recommendedName>
</protein>
<dbReference type="InterPro" id="IPR052035">
    <property type="entry name" value="ZnF_BED_domain_contain"/>
</dbReference>
<evidence type="ECO:0000256" key="6">
    <source>
        <dbReference type="ARBA" id="ARBA00023015"/>
    </source>
</evidence>
<keyword evidence="3" id="KW-0479">Metal-binding</keyword>
<dbReference type="InterPro" id="IPR036236">
    <property type="entry name" value="Znf_C2H2_sf"/>
</dbReference>
<gene>
    <name evidence="13" type="ORF">URODEC1_LOCUS69186</name>
</gene>
<dbReference type="AlphaFoldDB" id="A0ABC9BV35"/>
<evidence type="ECO:0000256" key="5">
    <source>
        <dbReference type="ARBA" id="ARBA00022833"/>
    </source>
</evidence>
<dbReference type="Proteomes" id="UP001497457">
    <property type="component" value="Chromosome 27b"/>
</dbReference>
<sequence length="638" mass="72935">MATQQGSVPAQERQQPARKKKMAARSGVWEFFTRFTGSGDGKAKAECKKCHLVLGADTRSGTSTLWAHVRICWGDEVAVAARAPRPPPPLPCAPHSRTRSPGRREPEGLHDGEVSGDLARMIALHGYDPSFVEDGYFRSFVRSLNPEFVVPTRVAIEEMCDGIFDEARRDLLDRLKHAPGKVSLSVGRAKVMEEQVVYVACHFIDDEWNLHRLVLHASVTGDDRNWADGPILGFDVARSIDDDVIEAIGRHGIYNEFMVAYETTDKDIHFTMEESFEPVLMFGTNPSSRKTIYVDNVLHSIAQCFSTRFWEQDVFCDMWNLNLNRQDRLQLLSELGLDYEWACGQHWCAFYFSLEVLRKKSFANAVNTELVVKQLRKVWEQVYRGIQRISAPTFPTSNLCLEELLKLSEILQAEIALFSGDEDADVQEGYGYFDDDKLEDILREASNTLDKAIQDSYLVWSVPLALDPRYKLRYIEFSFQRVFGSEEAGKYVLEVTSKINNLYADYIIEYGTITSEDQSDGSNAMMDMDTTSADQWEQAWNNHRSSQDIMAAQVNSCYPETKTELDRYLQDPLALETKDFDVLNWWKVRSSEYPMVARMARDDLAMPTCSKLSSDQLAQIRSILRDYSKKPFGERYYM</sequence>
<reference evidence="13 14" key="2">
    <citation type="submission" date="2024-10" db="EMBL/GenBank/DDBJ databases">
        <authorList>
            <person name="Ryan C."/>
        </authorList>
    </citation>
    <scope>NUCLEOTIDE SEQUENCE [LARGE SCALE GENOMIC DNA]</scope>
</reference>